<evidence type="ECO:0000256" key="1">
    <source>
        <dbReference type="SAM" id="MobiDB-lite"/>
    </source>
</evidence>
<dbReference type="AlphaFoldDB" id="A0A7I9V868"/>
<gene>
    <name evidence="3" type="ORF">nbrc107696_20240</name>
</gene>
<feature type="region of interest" description="Disordered" evidence="1">
    <location>
        <begin position="39"/>
        <end position="84"/>
    </location>
</feature>
<feature type="compositionally biased region" description="Low complexity" evidence="1">
    <location>
        <begin position="44"/>
        <end position="75"/>
    </location>
</feature>
<evidence type="ECO:0000256" key="2">
    <source>
        <dbReference type="SAM" id="Phobius"/>
    </source>
</evidence>
<evidence type="ECO:0008006" key="5">
    <source>
        <dbReference type="Google" id="ProtNLM"/>
    </source>
</evidence>
<keyword evidence="2" id="KW-1133">Transmembrane helix</keyword>
<dbReference type="RefSeq" id="WP_161895350.1">
    <property type="nucleotide sequence ID" value="NZ_BJOV01000003.1"/>
</dbReference>
<feature type="transmembrane region" description="Helical" evidence="2">
    <location>
        <begin position="12"/>
        <end position="32"/>
    </location>
</feature>
<keyword evidence="2" id="KW-0472">Membrane</keyword>
<dbReference type="OrthoDB" id="4375718at2"/>
<accession>A0A7I9V868</accession>
<name>A0A7I9V868_9ACTN</name>
<proteinExistence type="predicted"/>
<evidence type="ECO:0000313" key="3">
    <source>
        <dbReference type="EMBL" id="GEE01578.1"/>
    </source>
</evidence>
<organism evidence="3 4">
    <name type="scientific">Gordonia spumicola</name>
    <dbReference type="NCBI Taxonomy" id="589161"/>
    <lineage>
        <taxon>Bacteria</taxon>
        <taxon>Bacillati</taxon>
        <taxon>Actinomycetota</taxon>
        <taxon>Actinomycetes</taxon>
        <taxon>Mycobacteriales</taxon>
        <taxon>Gordoniaceae</taxon>
        <taxon>Gordonia</taxon>
    </lineage>
</organism>
<reference evidence="4" key="1">
    <citation type="submission" date="2019-06" db="EMBL/GenBank/DDBJ databases">
        <title>Gordonia isolated from sludge of a wastewater treatment plant.</title>
        <authorList>
            <person name="Tamura T."/>
            <person name="Aoyama K."/>
            <person name="Kang Y."/>
            <person name="Saito S."/>
            <person name="Akiyama N."/>
            <person name="Yazawa K."/>
            <person name="Gonoi T."/>
            <person name="Mikami Y."/>
        </authorList>
    </citation>
    <scope>NUCLEOTIDE SEQUENCE [LARGE SCALE GENOMIC DNA]</scope>
    <source>
        <strain evidence="4">NBRC 107696</strain>
    </source>
</reference>
<comment type="caution">
    <text evidence="3">The sequence shown here is derived from an EMBL/GenBank/DDBJ whole genome shotgun (WGS) entry which is preliminary data.</text>
</comment>
<sequence length="163" mass="16701">MSNGKNNGRTVVLSLAVALSLLVLIVVAVLVFRDTSSSDTGAATVTSTPSSSATSSSERPSTTSSTPTSTHTRPTGEPGTVTYQFTGDGDVVGVSYRSGTSMTVVVVTGTPWQQKTTVSDRRARLTGIVVRGRITCTIMQGEDLLASSTSSGGPISCAATLPR</sequence>
<protein>
    <recommendedName>
        <fullName evidence="5">MmpS family membrane protein</fullName>
    </recommendedName>
</protein>
<dbReference type="InterPro" id="IPR038468">
    <property type="entry name" value="MmpS_C"/>
</dbReference>
<keyword evidence="4" id="KW-1185">Reference proteome</keyword>
<keyword evidence="2" id="KW-0812">Transmembrane</keyword>
<dbReference type="EMBL" id="BJOV01000003">
    <property type="protein sequence ID" value="GEE01578.1"/>
    <property type="molecule type" value="Genomic_DNA"/>
</dbReference>
<dbReference type="Proteomes" id="UP000444960">
    <property type="component" value="Unassembled WGS sequence"/>
</dbReference>
<dbReference type="Gene3D" id="2.60.40.2880">
    <property type="entry name" value="MmpS1-5, C-terminal soluble domain"/>
    <property type="match status" value="1"/>
</dbReference>
<evidence type="ECO:0000313" key="4">
    <source>
        <dbReference type="Proteomes" id="UP000444960"/>
    </source>
</evidence>